<dbReference type="OrthoDB" id="2985014at2759"/>
<evidence type="ECO:0000256" key="4">
    <source>
        <dbReference type="ARBA" id="ARBA00022989"/>
    </source>
</evidence>
<dbReference type="Pfam" id="PF07690">
    <property type="entry name" value="MFS_1"/>
    <property type="match status" value="1"/>
</dbReference>
<evidence type="ECO:0000313" key="9">
    <source>
        <dbReference type="Proteomes" id="UP000092154"/>
    </source>
</evidence>
<keyword evidence="4 6" id="KW-1133">Transmembrane helix</keyword>
<feature type="transmembrane region" description="Helical" evidence="6">
    <location>
        <begin position="116"/>
        <end position="134"/>
    </location>
</feature>
<dbReference type="EMBL" id="KV448693">
    <property type="protein sequence ID" value="OAX33866.1"/>
    <property type="molecule type" value="Genomic_DNA"/>
</dbReference>
<feature type="transmembrane region" description="Helical" evidence="6">
    <location>
        <begin position="377"/>
        <end position="399"/>
    </location>
</feature>
<dbReference type="AlphaFoldDB" id="A0A1B7MMN8"/>
<evidence type="ECO:0000256" key="3">
    <source>
        <dbReference type="ARBA" id="ARBA00022692"/>
    </source>
</evidence>
<evidence type="ECO:0000256" key="6">
    <source>
        <dbReference type="SAM" id="Phobius"/>
    </source>
</evidence>
<dbReference type="FunFam" id="1.20.1250.20:FF:000057">
    <property type="entry name" value="MFS general substrate transporter"/>
    <property type="match status" value="1"/>
</dbReference>
<dbReference type="Proteomes" id="UP000092154">
    <property type="component" value="Unassembled WGS sequence"/>
</dbReference>
<dbReference type="PANTHER" id="PTHR43791">
    <property type="entry name" value="PERMEASE-RELATED"/>
    <property type="match status" value="1"/>
</dbReference>
<organism evidence="8 9">
    <name type="scientific">Rhizopogon vinicolor AM-OR11-026</name>
    <dbReference type="NCBI Taxonomy" id="1314800"/>
    <lineage>
        <taxon>Eukaryota</taxon>
        <taxon>Fungi</taxon>
        <taxon>Dikarya</taxon>
        <taxon>Basidiomycota</taxon>
        <taxon>Agaricomycotina</taxon>
        <taxon>Agaricomycetes</taxon>
        <taxon>Agaricomycetidae</taxon>
        <taxon>Boletales</taxon>
        <taxon>Suillineae</taxon>
        <taxon>Rhizopogonaceae</taxon>
        <taxon>Rhizopogon</taxon>
    </lineage>
</organism>
<feature type="transmembrane region" description="Helical" evidence="6">
    <location>
        <begin position="178"/>
        <end position="200"/>
    </location>
</feature>
<sequence length="488" mass="54495">MSSEPFHGVAYERLPCEDVDAAFEGSLDAVNHEFPDRQLVERRLVHKLDMRMSILVVIYTINYIDRSNVAAARLRGFEDDLHLEGQQFNTILSILYIGYTLMQVPSNMYLNKVGRPSIYLPACMVIWGLITVLMGTMKGFIGAACIRFSLGFVEAAFYPGALLILSKWYKPRELGQRTAILSCGIMISNAFGSLIASAILDRMDGVMGQAAWRWLFYIEGLMTVVVAICAMFILPDFPDTSARWLTAEEHALARMRMKEDVVGGNEDMDDFKGGKSGLKQALSDWKVWWLALAMTSLKLCLSFGTFFPTISATLGYNSTVSLLLCVPPWLFATYAAFEMSRRSDRAGERFGHITISLIVGILGFLMAMSTMNTAVRYISMFLMAQMNTGFIIFTAWVSNSTSGPSKSSKQAVALAFINAFSTLGNVVGSYVWQKAWGPSYWISCAICIGTGVLFMVMSWIFRRYLMQLNQEIAAKVETGRSNGFRYLL</sequence>
<dbReference type="SUPFAM" id="SSF103473">
    <property type="entry name" value="MFS general substrate transporter"/>
    <property type="match status" value="1"/>
</dbReference>
<keyword evidence="9" id="KW-1185">Reference proteome</keyword>
<feature type="transmembrane region" description="Helical" evidence="6">
    <location>
        <begin position="411"/>
        <end position="432"/>
    </location>
</feature>
<feature type="transmembrane region" description="Helical" evidence="6">
    <location>
        <begin position="319"/>
        <end position="337"/>
    </location>
</feature>
<dbReference type="InterPro" id="IPR036259">
    <property type="entry name" value="MFS_trans_sf"/>
</dbReference>
<dbReference type="GO" id="GO:0016020">
    <property type="term" value="C:membrane"/>
    <property type="evidence" value="ECO:0007669"/>
    <property type="project" value="UniProtKB-SubCell"/>
</dbReference>
<keyword evidence="3 6" id="KW-0812">Transmembrane</keyword>
<dbReference type="InParanoid" id="A0A1B7MMN8"/>
<dbReference type="FunFam" id="1.20.1250.20:FF:000013">
    <property type="entry name" value="MFS general substrate transporter"/>
    <property type="match status" value="1"/>
</dbReference>
<dbReference type="InterPro" id="IPR020846">
    <property type="entry name" value="MFS_dom"/>
</dbReference>
<dbReference type="PROSITE" id="PS50850">
    <property type="entry name" value="MFS"/>
    <property type="match status" value="1"/>
</dbReference>
<protein>
    <submittedName>
        <fullName evidence="8">MFS general substrate transporter</fullName>
    </submittedName>
</protein>
<reference evidence="8 9" key="1">
    <citation type="submission" date="2016-06" db="EMBL/GenBank/DDBJ databases">
        <title>Comparative genomics of the ectomycorrhizal sister species Rhizopogon vinicolor and Rhizopogon vesiculosus (Basidiomycota: Boletales) reveals a divergence of the mating type B locus.</title>
        <authorList>
            <consortium name="DOE Joint Genome Institute"/>
            <person name="Mujic A.B."/>
            <person name="Kuo A."/>
            <person name="Tritt A."/>
            <person name="Lipzen A."/>
            <person name="Chen C."/>
            <person name="Johnson J."/>
            <person name="Sharma A."/>
            <person name="Barry K."/>
            <person name="Grigoriev I.V."/>
            <person name="Spatafora J.W."/>
        </authorList>
    </citation>
    <scope>NUCLEOTIDE SEQUENCE [LARGE SCALE GENOMIC DNA]</scope>
    <source>
        <strain evidence="8 9">AM-OR11-026</strain>
    </source>
</reference>
<proteinExistence type="predicted"/>
<dbReference type="GO" id="GO:0022857">
    <property type="term" value="F:transmembrane transporter activity"/>
    <property type="evidence" value="ECO:0007669"/>
    <property type="project" value="InterPro"/>
</dbReference>
<comment type="subcellular location">
    <subcellularLocation>
        <location evidence="1">Membrane</location>
        <topology evidence="1">Multi-pass membrane protein</topology>
    </subcellularLocation>
</comment>
<dbReference type="STRING" id="1314800.A0A1B7MMN8"/>
<dbReference type="Gene3D" id="1.20.1250.20">
    <property type="entry name" value="MFS general substrate transporter like domains"/>
    <property type="match status" value="2"/>
</dbReference>
<keyword evidence="5 6" id="KW-0472">Membrane</keyword>
<evidence type="ECO:0000259" key="7">
    <source>
        <dbReference type="PROSITE" id="PS50850"/>
    </source>
</evidence>
<evidence type="ECO:0000313" key="8">
    <source>
        <dbReference type="EMBL" id="OAX33866.1"/>
    </source>
</evidence>
<feature type="transmembrane region" description="Helical" evidence="6">
    <location>
        <begin position="438"/>
        <end position="461"/>
    </location>
</feature>
<evidence type="ECO:0000256" key="1">
    <source>
        <dbReference type="ARBA" id="ARBA00004141"/>
    </source>
</evidence>
<accession>A0A1B7MMN8</accession>
<feature type="transmembrane region" description="Helical" evidence="6">
    <location>
        <begin position="287"/>
        <end position="307"/>
    </location>
</feature>
<feature type="transmembrane region" description="Helical" evidence="6">
    <location>
        <begin position="212"/>
        <end position="234"/>
    </location>
</feature>
<dbReference type="PANTHER" id="PTHR43791:SF6">
    <property type="entry name" value="TRANSPORTER, PUTATIVE (AFU_ORTHOLOGUE AFUA_1G16690)-RELATED"/>
    <property type="match status" value="1"/>
</dbReference>
<feature type="transmembrane region" description="Helical" evidence="6">
    <location>
        <begin position="140"/>
        <end position="166"/>
    </location>
</feature>
<keyword evidence="2" id="KW-0813">Transport</keyword>
<dbReference type="InterPro" id="IPR011701">
    <property type="entry name" value="MFS"/>
</dbReference>
<evidence type="ECO:0000256" key="5">
    <source>
        <dbReference type="ARBA" id="ARBA00023136"/>
    </source>
</evidence>
<feature type="transmembrane region" description="Helical" evidence="6">
    <location>
        <begin position="349"/>
        <end position="371"/>
    </location>
</feature>
<gene>
    <name evidence="8" type="ORF">K503DRAFT_725288</name>
</gene>
<evidence type="ECO:0000256" key="2">
    <source>
        <dbReference type="ARBA" id="ARBA00022448"/>
    </source>
</evidence>
<feature type="domain" description="Major facilitator superfamily (MFS) profile" evidence="7">
    <location>
        <begin position="51"/>
        <end position="462"/>
    </location>
</feature>
<name>A0A1B7MMN8_9AGAM</name>